<keyword evidence="4" id="KW-0812">Transmembrane</keyword>
<dbReference type="PANTHER" id="PTHR45826:SF4">
    <property type="entry name" value="NEUTRAL AMINO ACID TRANSPORTER"/>
    <property type="match status" value="1"/>
</dbReference>
<dbReference type="GO" id="GO:0022857">
    <property type="term" value="F:transmembrane transporter activity"/>
    <property type="evidence" value="ECO:0007669"/>
    <property type="project" value="UniProtKB-ARBA"/>
</dbReference>
<name>A0ABD1LKE3_9FABA</name>
<evidence type="ECO:0000256" key="4">
    <source>
        <dbReference type="SAM" id="Phobius"/>
    </source>
</evidence>
<feature type="transmembrane region" description="Helical" evidence="4">
    <location>
        <begin position="52"/>
        <end position="71"/>
    </location>
</feature>
<evidence type="ECO:0000256" key="1">
    <source>
        <dbReference type="ARBA" id="ARBA00004651"/>
    </source>
</evidence>
<sequence length="170" mass="18593">MEFNDAEYVALGGEGSSPKLEKIQKFLVIVLMFLIFYEVSGGPFGVEDTVRAAGPFVALIGFLVFPLIWSVQEALMGTMNGGYVVWVSSALGSYWGFQPGWMKWLSGVIDNALYPARGKTGAILMCASSTADICGFGSCFFQGFHYKLLRCDHWACLEALLEIYGAEKLA</sequence>
<evidence type="ECO:0000256" key="3">
    <source>
        <dbReference type="ARBA" id="ARBA00022475"/>
    </source>
</evidence>
<evidence type="ECO:0000313" key="6">
    <source>
        <dbReference type="Proteomes" id="UP001603857"/>
    </source>
</evidence>
<feature type="transmembrane region" description="Helical" evidence="4">
    <location>
        <begin position="121"/>
        <end position="141"/>
    </location>
</feature>
<proteinExistence type="predicted"/>
<gene>
    <name evidence="5" type="ORF">Fmac_023043</name>
</gene>
<reference evidence="5 6" key="1">
    <citation type="submission" date="2024-08" db="EMBL/GenBank/DDBJ databases">
        <title>Insights into the chromosomal genome structure of Flemingia macrophylla.</title>
        <authorList>
            <person name="Ding Y."/>
            <person name="Zhao Y."/>
            <person name="Bi W."/>
            <person name="Wu M."/>
            <person name="Zhao G."/>
            <person name="Gong Y."/>
            <person name="Li W."/>
            <person name="Zhang P."/>
        </authorList>
    </citation>
    <scope>NUCLEOTIDE SEQUENCE [LARGE SCALE GENOMIC DNA]</scope>
    <source>
        <strain evidence="5">DYQJB</strain>
        <tissue evidence="5">Leaf</tissue>
    </source>
</reference>
<dbReference type="EMBL" id="JBGMDY010000008">
    <property type="protein sequence ID" value="KAL2323985.1"/>
    <property type="molecule type" value="Genomic_DNA"/>
</dbReference>
<keyword evidence="4" id="KW-1133">Transmembrane helix</keyword>
<keyword evidence="4" id="KW-0472">Membrane</keyword>
<evidence type="ECO:0000256" key="2">
    <source>
        <dbReference type="ARBA" id="ARBA00022448"/>
    </source>
</evidence>
<organism evidence="5 6">
    <name type="scientific">Flemingia macrophylla</name>
    <dbReference type="NCBI Taxonomy" id="520843"/>
    <lineage>
        <taxon>Eukaryota</taxon>
        <taxon>Viridiplantae</taxon>
        <taxon>Streptophyta</taxon>
        <taxon>Embryophyta</taxon>
        <taxon>Tracheophyta</taxon>
        <taxon>Spermatophyta</taxon>
        <taxon>Magnoliopsida</taxon>
        <taxon>eudicotyledons</taxon>
        <taxon>Gunneridae</taxon>
        <taxon>Pentapetalae</taxon>
        <taxon>rosids</taxon>
        <taxon>fabids</taxon>
        <taxon>Fabales</taxon>
        <taxon>Fabaceae</taxon>
        <taxon>Papilionoideae</taxon>
        <taxon>50 kb inversion clade</taxon>
        <taxon>NPAAA clade</taxon>
        <taxon>indigoferoid/millettioid clade</taxon>
        <taxon>Phaseoleae</taxon>
        <taxon>Flemingia</taxon>
    </lineage>
</organism>
<evidence type="ECO:0000313" key="5">
    <source>
        <dbReference type="EMBL" id="KAL2323985.1"/>
    </source>
</evidence>
<protein>
    <submittedName>
        <fullName evidence="5">Uncharacterized protein</fullName>
    </submittedName>
</protein>
<dbReference type="GO" id="GO:0005886">
    <property type="term" value="C:plasma membrane"/>
    <property type="evidence" value="ECO:0007669"/>
    <property type="project" value="UniProtKB-SubCell"/>
</dbReference>
<dbReference type="Proteomes" id="UP001603857">
    <property type="component" value="Unassembled WGS sequence"/>
</dbReference>
<dbReference type="AlphaFoldDB" id="A0ABD1LKE3"/>
<dbReference type="InterPro" id="IPR044566">
    <property type="entry name" value="RMV1-like"/>
</dbReference>
<feature type="transmembrane region" description="Helical" evidence="4">
    <location>
        <begin position="83"/>
        <end position="101"/>
    </location>
</feature>
<keyword evidence="2" id="KW-0813">Transport</keyword>
<feature type="transmembrane region" description="Helical" evidence="4">
    <location>
        <begin position="26"/>
        <end position="46"/>
    </location>
</feature>
<dbReference type="PANTHER" id="PTHR45826">
    <property type="entry name" value="POLYAMINE TRANSPORTER PUT1"/>
    <property type="match status" value="1"/>
</dbReference>
<comment type="subcellular location">
    <subcellularLocation>
        <location evidence="1">Cell membrane</location>
        <topology evidence="1">Multi-pass membrane protein</topology>
    </subcellularLocation>
</comment>
<comment type="caution">
    <text evidence="5">The sequence shown here is derived from an EMBL/GenBank/DDBJ whole genome shotgun (WGS) entry which is preliminary data.</text>
</comment>
<keyword evidence="6" id="KW-1185">Reference proteome</keyword>
<accession>A0ABD1LKE3</accession>
<keyword evidence="3" id="KW-1003">Cell membrane</keyword>